<comment type="caution">
    <text evidence="1">The sequence shown here is derived from an EMBL/GenBank/DDBJ whole genome shotgun (WGS) entry which is preliminary data.</text>
</comment>
<name>A0A9P6DF66_9AGAM</name>
<evidence type="ECO:0000313" key="2">
    <source>
        <dbReference type="Proteomes" id="UP000886523"/>
    </source>
</evidence>
<gene>
    <name evidence="1" type="ORF">BS47DRAFT_1356241</name>
</gene>
<keyword evidence="2" id="KW-1185">Reference proteome</keyword>
<dbReference type="AlphaFoldDB" id="A0A9P6DF66"/>
<dbReference type="Proteomes" id="UP000886523">
    <property type="component" value="Unassembled WGS sequence"/>
</dbReference>
<dbReference type="EMBL" id="MU129360">
    <property type="protein sequence ID" value="KAF9503421.1"/>
    <property type="molecule type" value="Genomic_DNA"/>
</dbReference>
<accession>A0A9P6DF66</accession>
<reference evidence="1" key="1">
    <citation type="journal article" date="2020" name="Nat. Commun.">
        <title>Large-scale genome sequencing of mycorrhizal fungi provides insights into the early evolution of symbiotic traits.</title>
        <authorList>
            <person name="Miyauchi S."/>
            <person name="Kiss E."/>
            <person name="Kuo A."/>
            <person name="Drula E."/>
            <person name="Kohler A."/>
            <person name="Sanchez-Garcia M."/>
            <person name="Morin E."/>
            <person name="Andreopoulos B."/>
            <person name="Barry K.W."/>
            <person name="Bonito G."/>
            <person name="Buee M."/>
            <person name="Carver A."/>
            <person name="Chen C."/>
            <person name="Cichocki N."/>
            <person name="Clum A."/>
            <person name="Culley D."/>
            <person name="Crous P.W."/>
            <person name="Fauchery L."/>
            <person name="Girlanda M."/>
            <person name="Hayes R.D."/>
            <person name="Keri Z."/>
            <person name="LaButti K."/>
            <person name="Lipzen A."/>
            <person name="Lombard V."/>
            <person name="Magnuson J."/>
            <person name="Maillard F."/>
            <person name="Murat C."/>
            <person name="Nolan M."/>
            <person name="Ohm R.A."/>
            <person name="Pangilinan J."/>
            <person name="Pereira M.F."/>
            <person name="Perotto S."/>
            <person name="Peter M."/>
            <person name="Pfister S."/>
            <person name="Riley R."/>
            <person name="Sitrit Y."/>
            <person name="Stielow J.B."/>
            <person name="Szollosi G."/>
            <person name="Zifcakova L."/>
            <person name="Stursova M."/>
            <person name="Spatafora J.W."/>
            <person name="Tedersoo L."/>
            <person name="Vaario L.M."/>
            <person name="Yamada A."/>
            <person name="Yan M."/>
            <person name="Wang P."/>
            <person name="Xu J."/>
            <person name="Bruns T."/>
            <person name="Baldrian P."/>
            <person name="Vilgalys R."/>
            <person name="Dunand C."/>
            <person name="Henrissat B."/>
            <person name="Grigoriev I.V."/>
            <person name="Hibbett D."/>
            <person name="Nagy L.G."/>
            <person name="Martin F.M."/>
        </authorList>
    </citation>
    <scope>NUCLEOTIDE SEQUENCE</scope>
    <source>
        <strain evidence="1">UP504</strain>
    </source>
</reference>
<evidence type="ECO:0000313" key="1">
    <source>
        <dbReference type="EMBL" id="KAF9503421.1"/>
    </source>
</evidence>
<sequence>MASPNDNSRLQTLVKGYTYFATCTYKFANDQFGDSENIPYHARTLLRIDSPRNGARQLPSVR</sequence>
<organism evidence="1 2">
    <name type="scientific">Hydnum rufescens UP504</name>
    <dbReference type="NCBI Taxonomy" id="1448309"/>
    <lineage>
        <taxon>Eukaryota</taxon>
        <taxon>Fungi</taxon>
        <taxon>Dikarya</taxon>
        <taxon>Basidiomycota</taxon>
        <taxon>Agaricomycotina</taxon>
        <taxon>Agaricomycetes</taxon>
        <taxon>Cantharellales</taxon>
        <taxon>Hydnaceae</taxon>
        <taxon>Hydnum</taxon>
    </lineage>
</organism>
<proteinExistence type="predicted"/>
<protein>
    <submittedName>
        <fullName evidence="1">Uncharacterized protein</fullName>
    </submittedName>
</protein>